<evidence type="ECO:0000256" key="2">
    <source>
        <dbReference type="ARBA" id="ARBA00022692"/>
    </source>
</evidence>
<feature type="transmembrane region" description="Helical" evidence="5">
    <location>
        <begin position="106"/>
        <end position="128"/>
    </location>
</feature>
<dbReference type="KEGG" id="cpv:cgd4_2680"/>
<keyword evidence="3 5" id="KW-1133">Transmembrane helix</keyword>
<accession>Q5CQZ8</accession>
<dbReference type="FunCoup" id="Q5CQZ8">
    <property type="interactions" value="9"/>
</dbReference>
<dbReference type="PANTHER" id="PTHR23291">
    <property type="entry name" value="BAX INHIBITOR-RELATED"/>
    <property type="match status" value="1"/>
</dbReference>
<feature type="transmembrane region" description="Helical" evidence="5">
    <location>
        <begin position="191"/>
        <end position="209"/>
    </location>
</feature>
<sequence length="256" mass="29203">INFKFVIMAFEHREAVIKDLEIESNPTDSIFICNLETKLRHDFVKRVYSLLSISIAITFGIVSFFSFYETASKWLIEHYWVSVVFSICSLIFIILFSCIPSIAKSHYVGVTLLLLLSLFFGMSISGIAVCVNKFSVLLACGITILIFLALTIFSIQVKFDFTGWGPYLLIGVLIVLIYSIILIFIPRNNIAYIILGALGVMIFSFYIIYDTQLIIGGKHRQHQFCIDEYVFATISLYLDIVNVFTYILMIINSIDR</sequence>
<dbReference type="OMA" id="FHVADWD"/>
<evidence type="ECO:0000256" key="4">
    <source>
        <dbReference type="ARBA" id="ARBA00023136"/>
    </source>
</evidence>
<reference evidence="6 7" key="1">
    <citation type="journal article" date="2004" name="Science">
        <title>Complete genome sequence of the apicomplexan, Cryptosporidium parvum.</title>
        <authorList>
            <person name="Abrahamsen M.S."/>
            <person name="Templeton T.J."/>
            <person name="Enomoto S."/>
            <person name="Abrahante J.E."/>
            <person name="Zhu G."/>
            <person name="Lancto C.A."/>
            <person name="Deng M."/>
            <person name="Liu C."/>
            <person name="Widmer G."/>
            <person name="Tzipori S."/>
            <person name="Buck G.A."/>
            <person name="Xu P."/>
            <person name="Bankier A.T."/>
            <person name="Dear P.H."/>
            <person name="Konfortov B.A."/>
            <person name="Spriggs H.F."/>
            <person name="Iyer L."/>
            <person name="Anantharaman V."/>
            <person name="Aravind L."/>
            <person name="Kapur V."/>
        </authorList>
    </citation>
    <scope>NUCLEOTIDE SEQUENCE [LARGE SCALE GENOMIC DNA]</scope>
    <source>
        <strain evidence="7">Iowa II</strain>
    </source>
</reference>
<evidence type="ECO:0000256" key="5">
    <source>
        <dbReference type="RuleBase" id="RU004379"/>
    </source>
</evidence>
<keyword evidence="4 5" id="KW-0472">Membrane</keyword>
<feature type="transmembrane region" description="Helical" evidence="5">
    <location>
        <begin position="229"/>
        <end position="251"/>
    </location>
</feature>
<organism evidence="6 7">
    <name type="scientific">Cryptosporidium parvum (strain Iowa II)</name>
    <dbReference type="NCBI Taxonomy" id="353152"/>
    <lineage>
        <taxon>Eukaryota</taxon>
        <taxon>Sar</taxon>
        <taxon>Alveolata</taxon>
        <taxon>Apicomplexa</taxon>
        <taxon>Conoidasida</taxon>
        <taxon>Coccidia</taxon>
        <taxon>Eucoccidiorida</taxon>
        <taxon>Eimeriorina</taxon>
        <taxon>Cryptosporidiidae</taxon>
        <taxon>Cryptosporidium</taxon>
    </lineage>
</organism>
<feature type="transmembrane region" description="Helical" evidence="5">
    <location>
        <begin position="79"/>
        <end position="99"/>
    </location>
</feature>
<dbReference type="InterPro" id="IPR006214">
    <property type="entry name" value="Bax_inhibitor_1-related"/>
</dbReference>
<comment type="caution">
    <text evidence="6">The sequence shown here is derived from an EMBL/GenBank/DDBJ whole genome shotgun (WGS) entry which is preliminary data.</text>
</comment>
<gene>
    <name evidence="6" type="ORF">cgd4_2680</name>
</gene>
<dbReference type="OrthoDB" id="7933078at2759"/>
<dbReference type="EMBL" id="AAEE01000008">
    <property type="protein sequence ID" value="EAK87933.1"/>
    <property type="molecule type" value="Genomic_DNA"/>
</dbReference>
<dbReference type="GO" id="GO:0016020">
    <property type="term" value="C:membrane"/>
    <property type="evidence" value="ECO:0007669"/>
    <property type="project" value="UniProtKB-SubCell"/>
</dbReference>
<comment type="subcellular location">
    <subcellularLocation>
        <location evidence="1">Membrane</location>
        <topology evidence="1">Multi-pass membrane protein</topology>
    </subcellularLocation>
</comment>
<keyword evidence="6" id="KW-0675">Receptor</keyword>
<dbReference type="Proteomes" id="UP000006726">
    <property type="component" value="Chromosome 4"/>
</dbReference>
<dbReference type="STRING" id="353152.Q5CQZ8"/>
<feature type="non-terminal residue" evidence="6">
    <location>
        <position position="1"/>
    </location>
</feature>
<comment type="similarity">
    <text evidence="5">Belongs to the BI1 family.</text>
</comment>
<proteinExistence type="inferred from homology"/>
<dbReference type="RefSeq" id="XP_625854.1">
    <property type="nucleotide sequence ID" value="XM_625854.1"/>
</dbReference>
<name>Q5CQZ8_CRYPI</name>
<keyword evidence="7" id="KW-1185">Reference proteome</keyword>
<evidence type="ECO:0000313" key="6">
    <source>
        <dbReference type="EMBL" id="EAK87933.1"/>
    </source>
</evidence>
<keyword evidence="2 5" id="KW-0812">Transmembrane</keyword>
<evidence type="ECO:0000256" key="1">
    <source>
        <dbReference type="ARBA" id="ARBA00004141"/>
    </source>
</evidence>
<dbReference type="PANTHER" id="PTHR23291:SF47">
    <property type="entry name" value="TRANSMEMBRANE BAX INHIBITOR MOTIF CONTAINING 7"/>
    <property type="match status" value="1"/>
</dbReference>
<feature type="transmembrane region" description="Helical" evidence="5">
    <location>
        <begin position="167"/>
        <end position="185"/>
    </location>
</feature>
<dbReference type="InParanoid" id="Q5CQZ8"/>
<feature type="transmembrane region" description="Helical" evidence="5">
    <location>
        <begin position="47"/>
        <end position="67"/>
    </location>
</feature>
<evidence type="ECO:0000313" key="7">
    <source>
        <dbReference type="Proteomes" id="UP000006726"/>
    </source>
</evidence>
<evidence type="ECO:0000256" key="3">
    <source>
        <dbReference type="ARBA" id="ARBA00022989"/>
    </source>
</evidence>
<dbReference type="GeneID" id="3372977"/>
<dbReference type="Pfam" id="PF01027">
    <property type="entry name" value="Bax1-I"/>
    <property type="match status" value="1"/>
</dbReference>
<protein>
    <submittedName>
        <fullName evidence="6">N-methyl-D-aspartate receptor-associated protein, 7 transmembrane domain protein</fullName>
    </submittedName>
</protein>
<dbReference type="AlphaFoldDB" id="Q5CQZ8"/>
<feature type="transmembrane region" description="Helical" evidence="5">
    <location>
        <begin position="134"/>
        <end position="155"/>
    </location>
</feature>